<sequence length="165" mass="18078">MRATTGAAEHAEPPRSPAERKDDLREQWRTETTAWVATSGSTGPHLVPLLFTYDGAAFTFATFASSVTVANIARTARVRIAIGHPYDVAMIDGTMRIIEPGAVDPETAARYAALLRGGPDPRQTPGFVYLELTPLRVQAWRSFAELGERTLMRGARWPLVGLSQR</sequence>
<protein>
    <submittedName>
        <fullName evidence="3">Pyridoxamine 5'-phosphate oxidase family protein</fullName>
    </submittedName>
</protein>
<dbReference type="InterPro" id="IPR012349">
    <property type="entry name" value="Split_barrel_FMN-bd"/>
</dbReference>
<feature type="compositionally biased region" description="Basic and acidic residues" evidence="1">
    <location>
        <begin position="9"/>
        <end position="25"/>
    </location>
</feature>
<dbReference type="SUPFAM" id="SSF50475">
    <property type="entry name" value="FMN-binding split barrel"/>
    <property type="match status" value="1"/>
</dbReference>
<dbReference type="EMBL" id="DXBY01000278">
    <property type="protein sequence ID" value="HIZ37343.1"/>
    <property type="molecule type" value="Genomic_DNA"/>
</dbReference>
<reference evidence="3" key="1">
    <citation type="journal article" date="2021" name="PeerJ">
        <title>Extensive microbial diversity within the chicken gut microbiome revealed by metagenomics and culture.</title>
        <authorList>
            <person name="Gilroy R."/>
            <person name="Ravi A."/>
            <person name="Getino M."/>
            <person name="Pursley I."/>
            <person name="Horton D.L."/>
            <person name="Alikhan N.F."/>
            <person name="Baker D."/>
            <person name="Gharbi K."/>
            <person name="Hall N."/>
            <person name="Watson M."/>
            <person name="Adriaenssens E.M."/>
            <person name="Foster-Nyarko E."/>
            <person name="Jarju S."/>
            <person name="Secka A."/>
            <person name="Antonio M."/>
            <person name="Oren A."/>
            <person name="Chaudhuri R.R."/>
            <person name="La Ragione R."/>
            <person name="Hildebrand F."/>
            <person name="Pallen M.J."/>
        </authorList>
    </citation>
    <scope>NUCLEOTIDE SEQUENCE</scope>
    <source>
        <strain evidence="3">ChiGjej4B4-7305</strain>
    </source>
</reference>
<dbReference type="Pfam" id="PF01243">
    <property type="entry name" value="PNPOx_N"/>
    <property type="match status" value="1"/>
</dbReference>
<dbReference type="AlphaFoldDB" id="A0A9D2J5H5"/>
<dbReference type="InterPro" id="IPR011576">
    <property type="entry name" value="Pyridox_Oxase_N"/>
</dbReference>
<gene>
    <name evidence="3" type="ORF">H9815_16320</name>
</gene>
<comment type="caution">
    <text evidence="3">The sequence shown here is derived from an EMBL/GenBank/DDBJ whole genome shotgun (WGS) entry which is preliminary data.</text>
</comment>
<evidence type="ECO:0000256" key="1">
    <source>
        <dbReference type="SAM" id="MobiDB-lite"/>
    </source>
</evidence>
<name>A0A9D2J5H5_9MICO</name>
<feature type="domain" description="Pyridoxamine 5'-phosphate oxidase N-terminal" evidence="2">
    <location>
        <begin position="22"/>
        <end position="140"/>
    </location>
</feature>
<proteinExistence type="predicted"/>
<dbReference type="Gene3D" id="2.30.110.10">
    <property type="entry name" value="Electron Transport, Fmn-binding Protein, Chain A"/>
    <property type="match status" value="1"/>
</dbReference>
<feature type="region of interest" description="Disordered" evidence="1">
    <location>
        <begin position="1"/>
        <end position="25"/>
    </location>
</feature>
<reference evidence="3" key="2">
    <citation type="submission" date="2021-04" db="EMBL/GenBank/DDBJ databases">
        <authorList>
            <person name="Gilroy R."/>
        </authorList>
    </citation>
    <scope>NUCLEOTIDE SEQUENCE</scope>
    <source>
        <strain evidence="3">ChiGjej4B4-7305</strain>
    </source>
</reference>
<dbReference type="Proteomes" id="UP000824037">
    <property type="component" value="Unassembled WGS sequence"/>
</dbReference>
<accession>A0A9D2J5H5</accession>
<organism evidence="3 4">
    <name type="scientific">Candidatus Ruania gallistercoris</name>
    <dbReference type="NCBI Taxonomy" id="2838746"/>
    <lineage>
        <taxon>Bacteria</taxon>
        <taxon>Bacillati</taxon>
        <taxon>Actinomycetota</taxon>
        <taxon>Actinomycetes</taxon>
        <taxon>Micrococcales</taxon>
        <taxon>Ruaniaceae</taxon>
        <taxon>Ruania</taxon>
    </lineage>
</organism>
<evidence type="ECO:0000259" key="2">
    <source>
        <dbReference type="Pfam" id="PF01243"/>
    </source>
</evidence>
<evidence type="ECO:0000313" key="4">
    <source>
        <dbReference type="Proteomes" id="UP000824037"/>
    </source>
</evidence>
<evidence type="ECO:0000313" key="3">
    <source>
        <dbReference type="EMBL" id="HIZ37343.1"/>
    </source>
</evidence>